<evidence type="ECO:0000256" key="1">
    <source>
        <dbReference type="SAM" id="MobiDB-lite"/>
    </source>
</evidence>
<evidence type="ECO:0008006" key="4">
    <source>
        <dbReference type="Google" id="ProtNLM"/>
    </source>
</evidence>
<dbReference type="Proteomes" id="UP000693981">
    <property type="component" value="Unassembled WGS sequence"/>
</dbReference>
<dbReference type="AlphaFoldDB" id="A0A8T1WGT2"/>
<keyword evidence="3" id="KW-1185">Reference proteome</keyword>
<dbReference type="OrthoDB" id="91689at2759"/>
<proteinExistence type="predicted"/>
<dbReference type="EMBL" id="JAGDFL010000372">
    <property type="protein sequence ID" value="KAG7390849.1"/>
    <property type="molecule type" value="Genomic_DNA"/>
</dbReference>
<reference evidence="2" key="1">
    <citation type="submission" date="2021-02" db="EMBL/GenBank/DDBJ databases">
        <authorList>
            <person name="Palmer J.M."/>
        </authorList>
    </citation>
    <scope>NUCLEOTIDE SEQUENCE</scope>
    <source>
        <strain evidence="2">SCRP23</strain>
    </source>
</reference>
<comment type="caution">
    <text evidence="2">The sequence shown here is derived from an EMBL/GenBank/DDBJ whole genome shotgun (WGS) entry which is preliminary data.</text>
</comment>
<sequence length="364" mass="41673">MLLRDLDAYGEVKQAPKTRPRGSKRRIRHYERQKHEKEALQLEIVELTETLERERLRKKSRKERKPPAPVVHSVWEALAQRRLEKRLAAESQRTWLKTAITGKVALAEDLKAVVRQHMRIASLIAAQSPEQRTELFLDPTDDLLYTMDIQDTMALYPHTDAVFSSSGLDPTAETEEFQRTITTAENGVSIQYAWKQHMMFSFKQTCQSVWMLGHLLHRQEDREEFDSNPNREEIMAMKFRVSGRLAGGERAFLSHRVVTRKFVEDDRMVMVAKSFIAGEGACSGMQVEETGWTIIRPSTTGSGTIVEVCFRQVPVHLNSANSVPELVTNKFNDLLQTMIQDNSAEVTRGMESLLLDDVLHGIHM</sequence>
<organism evidence="2 3">
    <name type="scientific">Phytophthora boehmeriae</name>
    <dbReference type="NCBI Taxonomy" id="109152"/>
    <lineage>
        <taxon>Eukaryota</taxon>
        <taxon>Sar</taxon>
        <taxon>Stramenopiles</taxon>
        <taxon>Oomycota</taxon>
        <taxon>Peronosporomycetes</taxon>
        <taxon>Peronosporales</taxon>
        <taxon>Peronosporaceae</taxon>
        <taxon>Phytophthora</taxon>
    </lineage>
</organism>
<feature type="region of interest" description="Disordered" evidence="1">
    <location>
        <begin position="1"/>
        <end position="34"/>
    </location>
</feature>
<name>A0A8T1WGT2_9STRA</name>
<feature type="compositionally biased region" description="Basic residues" evidence="1">
    <location>
        <begin position="16"/>
        <end position="32"/>
    </location>
</feature>
<evidence type="ECO:0000313" key="3">
    <source>
        <dbReference type="Proteomes" id="UP000693981"/>
    </source>
</evidence>
<gene>
    <name evidence="2" type="ORF">PHYBOEH_006907</name>
</gene>
<accession>A0A8T1WGT2</accession>
<evidence type="ECO:0000313" key="2">
    <source>
        <dbReference type="EMBL" id="KAG7390849.1"/>
    </source>
</evidence>
<protein>
    <recommendedName>
        <fullName evidence="4">START domain-containing protein</fullName>
    </recommendedName>
</protein>